<keyword evidence="3" id="KW-0808">Transferase</keyword>
<feature type="domain" description="Acyltransferase 3" evidence="2">
    <location>
        <begin position="23"/>
        <end position="362"/>
    </location>
</feature>
<proteinExistence type="predicted"/>
<feature type="transmembrane region" description="Helical" evidence="1">
    <location>
        <begin position="304"/>
        <end position="327"/>
    </location>
</feature>
<dbReference type="InterPro" id="IPR050879">
    <property type="entry name" value="Acyltransferase_3"/>
</dbReference>
<keyword evidence="1" id="KW-0812">Transmembrane</keyword>
<organism evidence="3 4">
    <name type="scientific">Pedobacter aquae</name>
    <dbReference type="NCBI Taxonomy" id="2605747"/>
    <lineage>
        <taxon>Bacteria</taxon>
        <taxon>Pseudomonadati</taxon>
        <taxon>Bacteroidota</taxon>
        <taxon>Sphingobacteriia</taxon>
        <taxon>Sphingobacteriales</taxon>
        <taxon>Sphingobacteriaceae</taxon>
        <taxon>Pedobacter</taxon>
    </lineage>
</organism>
<feature type="transmembrane region" description="Helical" evidence="1">
    <location>
        <begin position="222"/>
        <end position="240"/>
    </location>
</feature>
<feature type="transmembrane region" description="Helical" evidence="1">
    <location>
        <begin position="114"/>
        <end position="132"/>
    </location>
</feature>
<reference evidence="3 4" key="1">
    <citation type="submission" date="2019-08" db="EMBL/GenBank/DDBJ databases">
        <title>Pedobacter sp. nov., isolated from Han river, South Korea.</title>
        <authorList>
            <person name="Lee D.-H."/>
            <person name="Kim Y.-S."/>
            <person name="Hwang E.-M."/>
            <person name="Le Tran T.C."/>
            <person name="Cha C.-J."/>
        </authorList>
    </citation>
    <scope>NUCLEOTIDE SEQUENCE [LARGE SCALE GENOMIC DNA]</scope>
    <source>
        <strain evidence="3 4">CJ43</strain>
    </source>
</reference>
<evidence type="ECO:0000256" key="1">
    <source>
        <dbReference type="SAM" id="Phobius"/>
    </source>
</evidence>
<dbReference type="PANTHER" id="PTHR23028">
    <property type="entry name" value="ACETYLTRANSFERASE"/>
    <property type="match status" value="1"/>
</dbReference>
<keyword evidence="1" id="KW-1133">Transmembrane helix</keyword>
<dbReference type="GO" id="GO:0016747">
    <property type="term" value="F:acyltransferase activity, transferring groups other than amino-acyl groups"/>
    <property type="evidence" value="ECO:0007669"/>
    <property type="project" value="InterPro"/>
</dbReference>
<protein>
    <submittedName>
        <fullName evidence="3">Acyltransferase</fullName>
    </submittedName>
</protein>
<dbReference type="KEGG" id="pej:FYC62_05715"/>
<dbReference type="GO" id="GO:0016020">
    <property type="term" value="C:membrane"/>
    <property type="evidence" value="ECO:0007669"/>
    <property type="project" value="TreeGrafter"/>
</dbReference>
<dbReference type="Pfam" id="PF01757">
    <property type="entry name" value="Acyl_transf_3"/>
    <property type="match status" value="1"/>
</dbReference>
<feature type="transmembrane region" description="Helical" evidence="1">
    <location>
        <begin position="195"/>
        <end position="216"/>
    </location>
</feature>
<name>A0A5C0VJP7_9SPHI</name>
<feature type="transmembrane region" description="Helical" evidence="1">
    <location>
        <begin position="275"/>
        <end position="295"/>
    </location>
</feature>
<dbReference type="AlphaFoldDB" id="A0A5C0VJP7"/>
<keyword evidence="4" id="KW-1185">Reference proteome</keyword>
<keyword evidence="3" id="KW-0012">Acyltransferase</keyword>
<feature type="transmembrane region" description="Helical" evidence="1">
    <location>
        <begin position="252"/>
        <end position="269"/>
    </location>
</feature>
<feature type="transmembrane region" description="Helical" evidence="1">
    <location>
        <begin position="339"/>
        <end position="365"/>
    </location>
</feature>
<dbReference type="EMBL" id="CP043329">
    <property type="protein sequence ID" value="QEK51224.1"/>
    <property type="molecule type" value="Genomic_DNA"/>
</dbReference>
<feature type="transmembrane region" description="Helical" evidence="1">
    <location>
        <begin position="171"/>
        <end position="188"/>
    </location>
</feature>
<accession>A0A5C0VJP7</accession>
<dbReference type="RefSeq" id="WP_149074258.1">
    <property type="nucleotide sequence ID" value="NZ_CP043329.1"/>
</dbReference>
<sequence>MIKLLQNIPHKLARVTSGRKLISEIDGLRFIAIVPVMIQHMAERFERNTTIKFSTSLEDDYSSFLASRGFLGVFIFFVISGFILALPFASYHLKNTKKVSLKEYFWRRITRLEPPYIFWMTVFFIVFIVYHQQSFLAYLPHYLANITYTHSLIYQDWSPFNPPTWTLEIEIQFYILAPFMALALFAIKNKIWRRIAIISFTAIIMGLQQYFKFYLAPTSLTILAHLHYFLIGFLLADIYLCDWNHIKRNIGYDILGLLSIILLITFWSWDFELSNRIIVVLALFFFFYAAFKGIYINKFICNKWIMAIGGMCYTIYLVHLPISEFIIKFTKHIYITDSYFINLAIQLLIFLPVTICLSAIFFLLFEKPFMDKNWLQNFRSKLKNL</sequence>
<gene>
    <name evidence="3" type="ORF">FYC62_05715</name>
</gene>
<keyword evidence="1" id="KW-0472">Membrane</keyword>
<feature type="transmembrane region" description="Helical" evidence="1">
    <location>
        <begin position="70"/>
        <end position="93"/>
    </location>
</feature>
<evidence type="ECO:0000259" key="2">
    <source>
        <dbReference type="Pfam" id="PF01757"/>
    </source>
</evidence>
<evidence type="ECO:0000313" key="3">
    <source>
        <dbReference type="EMBL" id="QEK51224.1"/>
    </source>
</evidence>
<dbReference type="InterPro" id="IPR002656">
    <property type="entry name" value="Acyl_transf_3_dom"/>
</dbReference>
<evidence type="ECO:0000313" key="4">
    <source>
        <dbReference type="Proteomes" id="UP000323653"/>
    </source>
</evidence>
<dbReference type="PANTHER" id="PTHR23028:SF53">
    <property type="entry name" value="ACYL_TRANSF_3 DOMAIN-CONTAINING PROTEIN"/>
    <property type="match status" value="1"/>
</dbReference>
<dbReference type="GO" id="GO:0009103">
    <property type="term" value="P:lipopolysaccharide biosynthetic process"/>
    <property type="evidence" value="ECO:0007669"/>
    <property type="project" value="TreeGrafter"/>
</dbReference>
<dbReference type="Proteomes" id="UP000323653">
    <property type="component" value="Chromosome"/>
</dbReference>